<reference evidence="11 12" key="1">
    <citation type="journal article" date="2024" name="bioRxiv">
        <title>A reference genome for Trichogramma kaykai: A tiny desert-dwelling parasitoid wasp with competing sex-ratio distorters.</title>
        <authorList>
            <person name="Culotta J."/>
            <person name="Lindsey A.R."/>
        </authorList>
    </citation>
    <scope>NUCLEOTIDE SEQUENCE [LARGE SCALE GENOMIC DNA]</scope>
    <source>
        <strain evidence="11 12">KSX58</strain>
    </source>
</reference>
<dbReference type="AlphaFoldDB" id="A0ABD2WRU9"/>
<feature type="transmembrane region" description="Helical" evidence="10">
    <location>
        <begin position="181"/>
        <end position="204"/>
    </location>
</feature>
<evidence type="ECO:0000256" key="10">
    <source>
        <dbReference type="RuleBase" id="RU351113"/>
    </source>
</evidence>
<keyword evidence="2" id="KW-1003">Cell membrane</keyword>
<keyword evidence="4 10" id="KW-0812">Transmembrane</keyword>
<keyword evidence="6 10" id="KW-1133">Transmembrane helix</keyword>
<accession>A0ABD2WRU9</accession>
<dbReference type="GO" id="GO:0007165">
    <property type="term" value="P:signal transduction"/>
    <property type="evidence" value="ECO:0007669"/>
    <property type="project" value="UniProtKB-KW"/>
</dbReference>
<evidence type="ECO:0000256" key="6">
    <source>
        <dbReference type="ARBA" id="ARBA00022989"/>
    </source>
</evidence>
<feature type="transmembrane region" description="Helical" evidence="10">
    <location>
        <begin position="58"/>
        <end position="79"/>
    </location>
</feature>
<keyword evidence="3 10" id="KW-0716">Sensory transduction</keyword>
<feature type="transmembrane region" description="Helical" evidence="10">
    <location>
        <begin position="258"/>
        <end position="281"/>
    </location>
</feature>
<keyword evidence="8 10" id="KW-0675">Receptor</keyword>
<protein>
    <recommendedName>
        <fullName evidence="10">Odorant receptor</fullName>
    </recommendedName>
</protein>
<evidence type="ECO:0000256" key="1">
    <source>
        <dbReference type="ARBA" id="ARBA00004651"/>
    </source>
</evidence>
<dbReference type="PANTHER" id="PTHR21137:SF35">
    <property type="entry name" value="ODORANT RECEPTOR 19A-RELATED"/>
    <property type="match status" value="1"/>
</dbReference>
<gene>
    <name evidence="11" type="ORF">TKK_010816</name>
</gene>
<evidence type="ECO:0000256" key="5">
    <source>
        <dbReference type="ARBA" id="ARBA00022725"/>
    </source>
</evidence>
<keyword evidence="5 10" id="KW-0552">Olfaction</keyword>
<dbReference type="PANTHER" id="PTHR21137">
    <property type="entry name" value="ODORANT RECEPTOR"/>
    <property type="match status" value="1"/>
</dbReference>
<comment type="subcellular location">
    <subcellularLocation>
        <location evidence="1 10">Cell membrane</location>
        <topology evidence="1 10">Multi-pass membrane protein</topology>
    </subcellularLocation>
</comment>
<evidence type="ECO:0000256" key="2">
    <source>
        <dbReference type="ARBA" id="ARBA00022475"/>
    </source>
</evidence>
<keyword evidence="12" id="KW-1185">Reference proteome</keyword>
<dbReference type="Pfam" id="PF02949">
    <property type="entry name" value="7tm_6"/>
    <property type="match status" value="1"/>
</dbReference>
<evidence type="ECO:0000256" key="8">
    <source>
        <dbReference type="ARBA" id="ARBA00023170"/>
    </source>
</evidence>
<feature type="transmembrane region" description="Helical" evidence="10">
    <location>
        <begin position="287"/>
        <end position="307"/>
    </location>
</feature>
<evidence type="ECO:0000256" key="3">
    <source>
        <dbReference type="ARBA" id="ARBA00022606"/>
    </source>
</evidence>
<comment type="similarity">
    <text evidence="10">Belongs to the insect chemoreceptor superfamily. Heteromeric odorant receptor channel (TC 1.A.69) family.</text>
</comment>
<proteinExistence type="inferred from homology"/>
<dbReference type="GO" id="GO:0007608">
    <property type="term" value="P:sensory perception of smell"/>
    <property type="evidence" value="ECO:0007669"/>
    <property type="project" value="UniProtKB-KW"/>
</dbReference>
<keyword evidence="9 10" id="KW-0807">Transducer</keyword>
<comment type="caution">
    <text evidence="10">Lacks conserved residue(s) required for the propagation of feature annotation.</text>
</comment>
<evidence type="ECO:0000256" key="4">
    <source>
        <dbReference type="ARBA" id="ARBA00022692"/>
    </source>
</evidence>
<organism evidence="11 12">
    <name type="scientific">Trichogramma kaykai</name>
    <dbReference type="NCBI Taxonomy" id="54128"/>
    <lineage>
        <taxon>Eukaryota</taxon>
        <taxon>Metazoa</taxon>
        <taxon>Ecdysozoa</taxon>
        <taxon>Arthropoda</taxon>
        <taxon>Hexapoda</taxon>
        <taxon>Insecta</taxon>
        <taxon>Pterygota</taxon>
        <taxon>Neoptera</taxon>
        <taxon>Endopterygota</taxon>
        <taxon>Hymenoptera</taxon>
        <taxon>Apocrita</taxon>
        <taxon>Proctotrupomorpha</taxon>
        <taxon>Chalcidoidea</taxon>
        <taxon>Trichogrammatidae</taxon>
        <taxon>Trichogramma</taxon>
    </lineage>
</organism>
<feature type="transmembrane region" description="Helical" evidence="10">
    <location>
        <begin position="100"/>
        <end position="127"/>
    </location>
</feature>
<dbReference type="GO" id="GO:0005886">
    <property type="term" value="C:plasma membrane"/>
    <property type="evidence" value="ECO:0007669"/>
    <property type="project" value="UniProtKB-SubCell"/>
</dbReference>
<comment type="caution">
    <text evidence="11">The sequence shown here is derived from an EMBL/GenBank/DDBJ whole genome shotgun (WGS) entry which is preliminary data.</text>
</comment>
<evidence type="ECO:0000256" key="7">
    <source>
        <dbReference type="ARBA" id="ARBA00023136"/>
    </source>
</evidence>
<name>A0ABD2WRU9_9HYME</name>
<sequence length="388" mass="44589">MLFEIYDEREQTLLVDIRDQLGWTRLRRIVAYHLPNAILWVLKEKKEMDIFNNFMVEVIFQLLAGLALMFAYVSIGAINNKIHLTVARMWYDFTEDIQNIILVLVSKAVYIAIIQAVLLITICAIYASAPETIPFFMTFRSSGNQTFKIALPLHHEFLIDKDKYFYLIFTEQFLSLTDFDVLVAGMNFFYCSHLATIIGGFCGLEHLLKKLDDEYSYKILVGDKNANEWFNLQLKDFIRYHQAIIDFYKICNEVSSPIMFFLLIGSGCGIILALTSIVLAMDTAMAATAKMVVGTLMATTLIIFICFPSQLLKNASEDLLLTSYKLNYQNYPPKIRKTFLFIMMRAEKLFVLTAGPLIELNFETCRSILKTSFSYTATFRSVYASNMN</sequence>
<dbReference type="EMBL" id="JBJJXI010000085">
    <property type="protein sequence ID" value="KAL3395217.1"/>
    <property type="molecule type" value="Genomic_DNA"/>
</dbReference>
<keyword evidence="7 10" id="KW-0472">Membrane</keyword>
<evidence type="ECO:0000256" key="9">
    <source>
        <dbReference type="ARBA" id="ARBA00023224"/>
    </source>
</evidence>
<evidence type="ECO:0000313" key="12">
    <source>
        <dbReference type="Proteomes" id="UP001627154"/>
    </source>
</evidence>
<evidence type="ECO:0000313" key="11">
    <source>
        <dbReference type="EMBL" id="KAL3395217.1"/>
    </source>
</evidence>
<dbReference type="InterPro" id="IPR004117">
    <property type="entry name" value="7tm6_olfct_rcpt"/>
</dbReference>
<dbReference type="Proteomes" id="UP001627154">
    <property type="component" value="Unassembled WGS sequence"/>
</dbReference>